<dbReference type="EMBL" id="VNJK01000001">
    <property type="protein sequence ID" value="TVX93281.1"/>
    <property type="molecule type" value="Genomic_DNA"/>
</dbReference>
<dbReference type="PANTHER" id="PTHR35525">
    <property type="entry name" value="BLL6575 PROTEIN"/>
    <property type="match status" value="1"/>
</dbReference>
<accession>A0A559J0C0</accession>
<gene>
    <name evidence="2" type="ORF">FPZ44_09555</name>
</gene>
<evidence type="ECO:0000313" key="2">
    <source>
        <dbReference type="EMBL" id="TVX93281.1"/>
    </source>
</evidence>
<feature type="domain" description="Zinc finger CGNR" evidence="1">
    <location>
        <begin position="137"/>
        <end position="180"/>
    </location>
</feature>
<proteinExistence type="predicted"/>
<dbReference type="SUPFAM" id="SSF160904">
    <property type="entry name" value="Jann2411-like"/>
    <property type="match status" value="1"/>
</dbReference>
<comment type="caution">
    <text evidence="2">The sequence shown here is derived from an EMBL/GenBank/DDBJ whole genome shotgun (WGS) entry which is preliminary data.</text>
</comment>
<dbReference type="Pfam" id="PF11706">
    <property type="entry name" value="zf-CGNR"/>
    <property type="match status" value="1"/>
</dbReference>
<protein>
    <submittedName>
        <fullName evidence="2">CGNR zinc finger domain-containing protein</fullName>
    </submittedName>
</protein>
<dbReference type="RefSeq" id="WP_144989613.1">
    <property type="nucleotide sequence ID" value="NZ_VNJK01000001.1"/>
</dbReference>
<reference evidence="2 3" key="1">
    <citation type="submission" date="2019-07" db="EMBL/GenBank/DDBJ databases">
        <authorList>
            <person name="Kim J."/>
        </authorList>
    </citation>
    <scope>NUCLEOTIDE SEQUENCE [LARGE SCALE GENOMIC DNA]</scope>
    <source>
        <strain evidence="2 3">N4</strain>
    </source>
</reference>
<keyword evidence="3" id="KW-1185">Reference proteome</keyword>
<dbReference type="AlphaFoldDB" id="A0A559J0C0"/>
<evidence type="ECO:0000313" key="3">
    <source>
        <dbReference type="Proteomes" id="UP000318102"/>
    </source>
</evidence>
<name>A0A559J0C0_9BACL</name>
<dbReference type="Proteomes" id="UP000318102">
    <property type="component" value="Unassembled WGS sequence"/>
</dbReference>
<dbReference type="Pfam" id="PF07336">
    <property type="entry name" value="ABATE"/>
    <property type="match status" value="1"/>
</dbReference>
<dbReference type="Gene3D" id="1.10.3300.10">
    <property type="entry name" value="Jann2411-like domain"/>
    <property type="match status" value="1"/>
</dbReference>
<dbReference type="InterPro" id="IPR021005">
    <property type="entry name" value="Znf_CGNR"/>
</dbReference>
<sequence>MMEFLCIDIMNSDRVDWQNAENPRDMLEDGKWLTELLEKWELEASSPIDTGSLKKLKALRKQMYAIVSQLSNGDALEINQLIEVNKILEDMSTHVRMDYKNNEFILGYSYIGQGWSLVIWHVAKSFADMLCNYGTTRIKICDNQNCGWAFYDQSKNKSRRWCDDKVCGNIMKVRRFRSRKKEKENE</sequence>
<dbReference type="InterPro" id="IPR010852">
    <property type="entry name" value="ABATE"/>
</dbReference>
<organism evidence="2 3">
    <name type="scientific">Paenibacillus agilis</name>
    <dbReference type="NCBI Taxonomy" id="3020863"/>
    <lineage>
        <taxon>Bacteria</taxon>
        <taxon>Bacillati</taxon>
        <taxon>Bacillota</taxon>
        <taxon>Bacilli</taxon>
        <taxon>Bacillales</taxon>
        <taxon>Paenibacillaceae</taxon>
        <taxon>Paenibacillus</taxon>
    </lineage>
</organism>
<dbReference type="InterPro" id="IPR023286">
    <property type="entry name" value="ABATE_dom_sf"/>
</dbReference>
<dbReference type="OrthoDB" id="123307at2"/>
<evidence type="ECO:0000259" key="1">
    <source>
        <dbReference type="Pfam" id="PF11706"/>
    </source>
</evidence>
<dbReference type="PANTHER" id="PTHR35525:SF3">
    <property type="entry name" value="BLL6575 PROTEIN"/>
    <property type="match status" value="1"/>
</dbReference>